<organism evidence="2">
    <name type="scientific">Oppiella nova</name>
    <dbReference type="NCBI Taxonomy" id="334625"/>
    <lineage>
        <taxon>Eukaryota</taxon>
        <taxon>Metazoa</taxon>
        <taxon>Ecdysozoa</taxon>
        <taxon>Arthropoda</taxon>
        <taxon>Chelicerata</taxon>
        <taxon>Arachnida</taxon>
        <taxon>Acari</taxon>
        <taxon>Acariformes</taxon>
        <taxon>Sarcoptiformes</taxon>
        <taxon>Oribatida</taxon>
        <taxon>Brachypylina</taxon>
        <taxon>Oppioidea</taxon>
        <taxon>Oppiidae</taxon>
        <taxon>Oppiella</taxon>
    </lineage>
</organism>
<reference evidence="2" key="1">
    <citation type="submission" date="2020-11" db="EMBL/GenBank/DDBJ databases">
        <authorList>
            <person name="Tran Van P."/>
        </authorList>
    </citation>
    <scope>NUCLEOTIDE SEQUENCE</scope>
</reference>
<keyword evidence="1" id="KW-0812">Transmembrane</keyword>
<keyword evidence="1" id="KW-0472">Membrane</keyword>
<proteinExistence type="predicted"/>
<dbReference type="Proteomes" id="UP000728032">
    <property type="component" value="Unassembled WGS sequence"/>
</dbReference>
<accession>A0A7R9MEC9</accession>
<keyword evidence="3" id="KW-1185">Reference proteome</keyword>
<keyword evidence="1" id="KW-1133">Transmembrane helix</keyword>
<name>A0A7R9MEC9_9ACAR</name>
<dbReference type="OrthoDB" id="10043417at2759"/>
<feature type="transmembrane region" description="Helical" evidence="1">
    <location>
        <begin position="191"/>
        <end position="213"/>
    </location>
</feature>
<sequence>MAVYKRDIMTDRLRGTAKLPDLSLHIVDIKGDDINEVCPVEAKMMREVRTITKDEKSLESYLEAFTFTGSQMLEIEAEVETCLDKCRPVQCKIVTGRSDDEYETVTSYGRRRRRSPVEDIELAEKGDILTLTMLSKLVSIKSSPEVTKLEIPSKPMNAPFRKSKSLFSSESPKFRVSLDEYGFYCFEPTTLATLSGVTLIFQGFWLTAVLIMATRLKDCPKTVPIL</sequence>
<protein>
    <submittedName>
        <fullName evidence="2">Uncharacterized protein</fullName>
    </submittedName>
</protein>
<evidence type="ECO:0000313" key="3">
    <source>
        <dbReference type="Proteomes" id="UP000728032"/>
    </source>
</evidence>
<evidence type="ECO:0000256" key="1">
    <source>
        <dbReference type="SAM" id="Phobius"/>
    </source>
</evidence>
<gene>
    <name evidence="2" type="ORF">ONB1V03_LOCUS14855</name>
</gene>
<evidence type="ECO:0000313" key="2">
    <source>
        <dbReference type="EMBL" id="CAD7658232.1"/>
    </source>
</evidence>
<dbReference type="AlphaFoldDB" id="A0A7R9MEC9"/>
<dbReference type="EMBL" id="CAJPVJ010014549">
    <property type="protein sequence ID" value="CAG2175418.1"/>
    <property type="molecule type" value="Genomic_DNA"/>
</dbReference>
<dbReference type="EMBL" id="OC929374">
    <property type="protein sequence ID" value="CAD7658232.1"/>
    <property type="molecule type" value="Genomic_DNA"/>
</dbReference>